<evidence type="ECO:0000313" key="2">
    <source>
        <dbReference type="Proteomes" id="UP000324701"/>
    </source>
</evidence>
<proteinExistence type="predicted"/>
<evidence type="ECO:0000313" key="1">
    <source>
        <dbReference type="EMBL" id="KAA1243943.1"/>
    </source>
</evidence>
<keyword evidence="2" id="KW-1185">Reference proteome</keyword>
<reference evidence="1 2" key="1">
    <citation type="submission" date="2019-09" db="EMBL/GenBank/DDBJ databases">
        <title>Report of infection by Mycobacterium simiae a patient suffering from pulmonary tuberculosis.</title>
        <authorList>
            <person name="Mohanty P.S."/>
            <person name="Bansal A.K."/>
            <person name="Singh H."/>
            <person name="Sharma S."/>
            <person name="Patil S.A."/>
            <person name="Upadhaya P."/>
            <person name="Singh P.K."/>
            <person name="Kumar D."/>
            <person name="Kumar S."/>
            <person name="Singh R.K."/>
            <person name="Chaudhary B."/>
        </authorList>
    </citation>
    <scope>NUCLEOTIDE SEQUENCE [LARGE SCALE GENOMIC DNA]</scope>
    <source>
        <strain evidence="1 2">JAL-560-SIM</strain>
    </source>
</reference>
<dbReference type="Proteomes" id="UP000324701">
    <property type="component" value="Unassembled WGS sequence"/>
</dbReference>
<name>A0A5B1B989_MYCSI</name>
<protein>
    <submittedName>
        <fullName evidence="1">Uncharacterized protein</fullName>
    </submittedName>
</protein>
<organism evidence="1 2">
    <name type="scientific">Mycobacterium simiae</name>
    <name type="common">Mycobacterium habana</name>
    <dbReference type="NCBI Taxonomy" id="1784"/>
    <lineage>
        <taxon>Bacteria</taxon>
        <taxon>Bacillati</taxon>
        <taxon>Actinomycetota</taxon>
        <taxon>Actinomycetes</taxon>
        <taxon>Mycobacteriales</taxon>
        <taxon>Mycobacteriaceae</taxon>
        <taxon>Mycobacterium</taxon>
        <taxon>Mycobacterium simiae complex</taxon>
    </lineage>
</organism>
<dbReference type="AlphaFoldDB" id="A0A5B1B989"/>
<dbReference type="EMBL" id="VTZN01000319">
    <property type="protein sequence ID" value="KAA1243943.1"/>
    <property type="molecule type" value="Genomic_DNA"/>
</dbReference>
<gene>
    <name evidence="1" type="ORF">F0Q45_25305</name>
</gene>
<sequence>MAADTSSAPAASTPVVGAAAPALAALIVDPMLARSPAAAAKISGDETTNDIARLSDRNLAGPVVNLDSHEIYPYIAWK</sequence>
<comment type="caution">
    <text evidence="1">The sequence shown here is derived from an EMBL/GenBank/DDBJ whole genome shotgun (WGS) entry which is preliminary data.</text>
</comment>
<accession>A0A5B1B989</accession>